<protein>
    <submittedName>
        <fullName evidence="3">Cwp66 homolog/N-acetylmuramoyl-L-alanine amidase</fullName>
        <ecNumber evidence="3">3.5.1.28</ecNumber>
    </submittedName>
</protein>
<dbReference type="OrthoDB" id="1878460at2"/>
<proteinExistence type="predicted"/>
<accession>W6N6X3</accession>
<dbReference type="Proteomes" id="UP000019482">
    <property type="component" value="Unassembled WGS sequence"/>
</dbReference>
<reference evidence="3 4" key="1">
    <citation type="journal article" date="2015" name="Genome Announc.">
        <title>Draft Genome Sequence of Clostridium tyrobutyricum Strain DIVETGP, Isolated from Cow's Milk for Grana Padano Production.</title>
        <authorList>
            <person name="Soggiu A."/>
            <person name="Piras C."/>
            <person name="Gaiarsa S."/>
            <person name="Sassera D."/>
            <person name="Roncada P."/>
            <person name="Bendixen E."/>
            <person name="Brasca M."/>
            <person name="Bonizzi L."/>
        </authorList>
    </citation>
    <scope>NUCLEOTIDE SEQUENCE [LARGE SCALE GENOMIC DNA]</scope>
    <source>
        <strain evidence="3 4">DIVETGP</strain>
    </source>
</reference>
<dbReference type="Pfam" id="PF04122">
    <property type="entry name" value="CW_binding_2"/>
    <property type="match status" value="3"/>
</dbReference>
<evidence type="ECO:0000313" key="4">
    <source>
        <dbReference type="Proteomes" id="UP000019482"/>
    </source>
</evidence>
<dbReference type="PANTHER" id="PTHR30032">
    <property type="entry name" value="N-ACETYLMURAMOYL-L-ALANINE AMIDASE-RELATED"/>
    <property type="match status" value="1"/>
</dbReference>
<feature type="region of interest" description="Disordered" evidence="1">
    <location>
        <begin position="336"/>
        <end position="361"/>
    </location>
</feature>
<feature type="chain" id="PRO_5004879361" evidence="2">
    <location>
        <begin position="32"/>
        <end position="604"/>
    </location>
</feature>
<gene>
    <name evidence="3" type="ORF">CTDIVETGP_2236</name>
</gene>
<dbReference type="GeneID" id="29420602"/>
<evidence type="ECO:0000256" key="1">
    <source>
        <dbReference type="SAM" id="MobiDB-lite"/>
    </source>
</evidence>
<dbReference type="GO" id="GO:0008745">
    <property type="term" value="F:N-acetylmuramoyl-L-alanine amidase activity"/>
    <property type="evidence" value="ECO:0007669"/>
    <property type="project" value="UniProtKB-EC"/>
</dbReference>
<sequence>MKKKNMKVLSVCSLASLVISGSVISTTGVKAADTNTTTRLGGSDRYETAVKISQNGWKSGSDYVVLANGQGFADALCANPIAKSKNAPILLTESTSLNSSTLAELKRLNAKHVIIVGGTGVVPTAIENTIKTQLNADVTRYGGADRYETSVKIAAALGNTSKIVLASGRDFADALSAGPAASIEGIPVVLTQPDQLPSTTSDYIKGNTNLTKTYVIGGTGSVSASLYNTLKNPERFGGIDRFETNAKVIDGFKSDFNFNNAYVALGKGPIGNEFADSLTGGALASKNKNALVITSSPISSYTTGILKDKLTTSSTLTILGGTGNITDSMVSTLKDAITNSAPTPGGGGGGNSTPANYAPTPSASDNYLAGLDGKALDEINGKVTDLNNKITSNSNLGKYFTDANFNNNGELELTTKPTTATTSTAKELFDDVDSSDQPNIESKLNSVIDAADERLNLIIGSGTDKNVKPVKEILADQKKNNDTFKASKYAAYVDDNGNIDTAQLSEDIVNKKIQYNDYTEFTSKLSDAIVKSIGDKANENAPALSTSLGNVYKVQQDHIIVYNTDWTMKENIENILEDVSSSTKLTGEYYLYNSLGKYAKVIIQ</sequence>
<name>W6N6X3_CLOTY</name>
<dbReference type="EC" id="3.5.1.28" evidence="3"/>
<organism evidence="3 4">
    <name type="scientific">Clostridium tyrobutyricum DIVETGP</name>
    <dbReference type="NCBI Taxonomy" id="1408889"/>
    <lineage>
        <taxon>Bacteria</taxon>
        <taxon>Bacillati</taxon>
        <taxon>Bacillota</taxon>
        <taxon>Clostridia</taxon>
        <taxon>Eubacteriales</taxon>
        <taxon>Clostridiaceae</taxon>
        <taxon>Clostridium</taxon>
    </lineage>
</organism>
<evidence type="ECO:0000256" key="2">
    <source>
        <dbReference type="SAM" id="SignalP"/>
    </source>
</evidence>
<keyword evidence="4" id="KW-1185">Reference proteome</keyword>
<dbReference type="AlphaFoldDB" id="W6N6X3"/>
<dbReference type="PANTHER" id="PTHR30032:SF8">
    <property type="entry name" value="GERMINATION-SPECIFIC N-ACETYLMURAMOYL-L-ALANINE AMIDASE"/>
    <property type="match status" value="1"/>
</dbReference>
<dbReference type="EMBL" id="CBXI010000040">
    <property type="protein sequence ID" value="CDL92166.1"/>
    <property type="molecule type" value="Genomic_DNA"/>
</dbReference>
<dbReference type="InterPro" id="IPR051922">
    <property type="entry name" value="Bact_Sporulation_Assoc"/>
</dbReference>
<comment type="caution">
    <text evidence="3">The sequence shown here is derived from an EMBL/GenBank/DDBJ whole genome shotgun (WGS) entry which is preliminary data.</text>
</comment>
<evidence type="ECO:0000313" key="3">
    <source>
        <dbReference type="EMBL" id="CDL92166.1"/>
    </source>
</evidence>
<keyword evidence="3" id="KW-0378">Hydrolase</keyword>
<keyword evidence="2" id="KW-0732">Signal</keyword>
<feature type="signal peptide" evidence="2">
    <location>
        <begin position="1"/>
        <end position="31"/>
    </location>
</feature>
<dbReference type="InterPro" id="IPR007253">
    <property type="entry name" value="Cell_wall-bd_2"/>
</dbReference>
<dbReference type="Gene3D" id="3.40.50.12090">
    <property type="match status" value="2"/>
</dbReference>
<dbReference type="RefSeq" id="WP_017895080.1">
    <property type="nucleotide sequence ID" value="NZ_CBXI010000040.1"/>
</dbReference>